<dbReference type="PATRIC" id="fig|883169.3.peg.462"/>
<keyword evidence="2" id="KW-0520">NAD</keyword>
<evidence type="ECO:0000313" key="7">
    <source>
        <dbReference type="Proteomes" id="UP000011016"/>
    </source>
</evidence>
<dbReference type="SUPFAM" id="SSF51735">
    <property type="entry name" value="NAD(P)-binding Rossmann-fold domains"/>
    <property type="match status" value="1"/>
</dbReference>
<dbReference type="STRING" id="29321.AAV33_08545"/>
<evidence type="ECO:0000259" key="3">
    <source>
        <dbReference type="Pfam" id="PF02826"/>
    </source>
</evidence>
<proteinExistence type="predicted"/>
<organism evidence="4 7">
    <name type="scientific">Corynebacterium otitidis ATCC 51513</name>
    <dbReference type="NCBI Taxonomy" id="883169"/>
    <lineage>
        <taxon>Bacteria</taxon>
        <taxon>Bacillati</taxon>
        <taxon>Actinomycetota</taxon>
        <taxon>Actinomycetes</taxon>
        <taxon>Mycobacteriales</taxon>
        <taxon>Corynebacteriaceae</taxon>
        <taxon>Corynebacterium</taxon>
    </lineage>
</organism>
<dbReference type="Pfam" id="PF02826">
    <property type="entry name" value="2-Hacid_dh_C"/>
    <property type="match status" value="1"/>
</dbReference>
<dbReference type="HOGENOM" id="CLU_019796_1_0_11"/>
<dbReference type="Proteomes" id="UP000011016">
    <property type="component" value="Unassembled WGS sequence"/>
</dbReference>
<comment type="caution">
    <text evidence="4">The sequence shown here is derived from an EMBL/GenBank/DDBJ whole genome shotgun (WGS) entry which is preliminary data.</text>
</comment>
<evidence type="ECO:0000313" key="4">
    <source>
        <dbReference type="EMBL" id="CCI82837.1"/>
    </source>
</evidence>
<evidence type="ECO:0000256" key="2">
    <source>
        <dbReference type="ARBA" id="ARBA00023027"/>
    </source>
</evidence>
<reference evidence="5 6" key="2">
    <citation type="submission" date="2012-08" db="EMBL/GenBank/DDBJ databases">
        <title>The Genome Sequence of Turicella otitidis ATCC 51513.</title>
        <authorList>
            <consortium name="The Broad Institute Genome Sequencing Platform"/>
            <person name="Earl A."/>
            <person name="Ward D."/>
            <person name="Feldgarden M."/>
            <person name="Gevers D."/>
            <person name="Huys G."/>
            <person name="Walker B."/>
            <person name="Young S.K."/>
            <person name="Zeng Q."/>
            <person name="Gargeya S."/>
            <person name="Fitzgerald M."/>
            <person name="Haas B."/>
            <person name="Abouelleil A."/>
            <person name="Alvarado L."/>
            <person name="Arachchi H.M."/>
            <person name="Berlin A.M."/>
            <person name="Chapman S.B."/>
            <person name="Goldberg J."/>
            <person name="Griggs A."/>
            <person name="Gujja S."/>
            <person name="Hansen M."/>
            <person name="Howarth C."/>
            <person name="Imamovic A."/>
            <person name="Larimer J."/>
            <person name="McCowen C."/>
            <person name="Montmayeur A."/>
            <person name="Murphy C."/>
            <person name="Neiman D."/>
            <person name="Pearson M."/>
            <person name="Priest M."/>
            <person name="Roberts A."/>
            <person name="Saif S."/>
            <person name="Shea T."/>
            <person name="Sisk P."/>
            <person name="Sykes S."/>
            <person name="Wortman J."/>
            <person name="Nusbaum C."/>
            <person name="Birren B."/>
        </authorList>
    </citation>
    <scope>NUCLEOTIDE SEQUENCE [LARGE SCALE GENOMIC DNA]</scope>
    <source>
        <strain evidence="5 6">ATCC 51513</strain>
    </source>
</reference>
<dbReference type="eggNOG" id="COG0111">
    <property type="taxonomic scope" value="Bacteria"/>
</dbReference>
<gene>
    <name evidence="4" type="ORF">BN46_0084</name>
    <name evidence="5" type="ORF">HMPREF9719_00491</name>
</gene>
<dbReference type="PANTHER" id="PTHR43333:SF1">
    <property type="entry name" value="D-ISOMER SPECIFIC 2-HYDROXYACID DEHYDROGENASE NAD-BINDING DOMAIN-CONTAINING PROTEIN"/>
    <property type="match status" value="1"/>
</dbReference>
<dbReference type="InterPro" id="IPR006140">
    <property type="entry name" value="D-isomer_DH_NAD-bd"/>
</dbReference>
<dbReference type="InterPro" id="IPR029753">
    <property type="entry name" value="D-isomer_DH_CS"/>
</dbReference>
<dbReference type="Gene3D" id="3.40.50.720">
    <property type="entry name" value="NAD(P)-binding Rossmann-like Domain"/>
    <property type="match status" value="2"/>
</dbReference>
<dbReference type="Proteomes" id="UP000006078">
    <property type="component" value="Unassembled WGS sequence"/>
</dbReference>
<keyword evidence="6" id="KW-1185">Reference proteome</keyword>
<evidence type="ECO:0000256" key="1">
    <source>
        <dbReference type="ARBA" id="ARBA00023002"/>
    </source>
</evidence>
<dbReference type="GO" id="GO:0051287">
    <property type="term" value="F:NAD binding"/>
    <property type="evidence" value="ECO:0007669"/>
    <property type="project" value="InterPro"/>
</dbReference>
<accession>I7L7T9</accession>
<dbReference type="GO" id="GO:0016616">
    <property type="term" value="F:oxidoreductase activity, acting on the CH-OH group of donors, NAD or NADP as acceptor"/>
    <property type="evidence" value="ECO:0007669"/>
    <property type="project" value="UniProtKB-ARBA"/>
</dbReference>
<sequence>MKFVMLPKVWEEPAEELEAAGHERVESVDDADFLFFSGGAGDLPELPKNIRFVQTTYAGMDGLAEAGLLTDAVRWANAGGLYADTVAESTLALMLGAGHLYKFATARASWSTQDEAQEKTDFLFHDKTVAIVGAGGIGRRLIELLEPFGVRVVAVNRSGRDVAGADEVTTFDELGEVWGRADYVVLLAPLTEETRGLVGKKELEAMKDSAFLVNAGRGGLVDTDALVEALRGGAIAGAALDVTAPEPLPDDHPLWGLENCLITPHVANTIPMMHALTGRLAVDNARAFEAGEKMPTEVDPKAGY</sequence>
<name>I7L7T9_9CORY</name>
<dbReference type="EMBL" id="AHAE01000028">
    <property type="protein sequence ID" value="EJZ82584.1"/>
    <property type="molecule type" value="Genomic_DNA"/>
</dbReference>
<dbReference type="EMBL" id="CAJZ01000009">
    <property type="protein sequence ID" value="CCI82837.1"/>
    <property type="molecule type" value="Genomic_DNA"/>
</dbReference>
<protein>
    <recommendedName>
        <fullName evidence="3">D-isomer specific 2-hydroxyacid dehydrogenase NAD-binding domain-containing protein</fullName>
    </recommendedName>
</protein>
<dbReference type="CDD" id="cd12159">
    <property type="entry name" value="2-Hacid_dh_2"/>
    <property type="match status" value="1"/>
</dbReference>
<dbReference type="PANTHER" id="PTHR43333">
    <property type="entry name" value="2-HACID_DH_C DOMAIN-CONTAINING PROTEIN"/>
    <property type="match status" value="1"/>
</dbReference>
<reference evidence="4 7" key="1">
    <citation type="journal article" date="2012" name="J. Bacteriol.">
        <title>Draft Genome Sequence of Turicella otitidis ATCC 51513, Isolated from Middle Ear Fluid from a Child with Otitis Media.</title>
        <authorList>
            <person name="Brinkrolf K."/>
            <person name="Schneider J."/>
            <person name="Knecht M."/>
            <person name="Ruckert C."/>
            <person name="Tauch A."/>
        </authorList>
    </citation>
    <scope>NUCLEOTIDE SEQUENCE [LARGE SCALE GENOMIC DNA]</scope>
    <source>
        <strain evidence="4 7">ATCC 51513</strain>
    </source>
</reference>
<dbReference type="AlphaFoldDB" id="I7L7T9"/>
<dbReference type="OrthoDB" id="4324715at2"/>
<dbReference type="InterPro" id="IPR036291">
    <property type="entry name" value="NAD(P)-bd_dom_sf"/>
</dbReference>
<feature type="domain" description="D-isomer specific 2-hydroxyacid dehydrogenase NAD-binding" evidence="3">
    <location>
        <begin position="108"/>
        <end position="267"/>
    </location>
</feature>
<dbReference type="RefSeq" id="WP_004600381.1">
    <property type="nucleotide sequence ID" value="NZ_HF541865.1"/>
</dbReference>
<keyword evidence="1" id="KW-0560">Oxidoreductase</keyword>
<dbReference type="PROSITE" id="PS00671">
    <property type="entry name" value="D_2_HYDROXYACID_DH_3"/>
    <property type="match status" value="1"/>
</dbReference>
<dbReference type="SUPFAM" id="SSF52283">
    <property type="entry name" value="Formate/glycerate dehydrogenase catalytic domain-like"/>
    <property type="match status" value="1"/>
</dbReference>
<evidence type="ECO:0000313" key="6">
    <source>
        <dbReference type="Proteomes" id="UP000006078"/>
    </source>
</evidence>
<evidence type="ECO:0000313" key="5">
    <source>
        <dbReference type="EMBL" id="EJZ82584.1"/>
    </source>
</evidence>